<gene>
    <name evidence="2" type="ORF">OCTVUL_1B016054</name>
</gene>
<name>A0AA36BX08_OCTVU</name>
<proteinExistence type="predicted"/>
<evidence type="ECO:0000313" key="2">
    <source>
        <dbReference type="EMBL" id="CAI9742218.1"/>
    </source>
</evidence>
<dbReference type="GO" id="GO:0005758">
    <property type="term" value="C:mitochondrial intermembrane space"/>
    <property type="evidence" value="ECO:0007669"/>
    <property type="project" value="TreeGrafter"/>
</dbReference>
<dbReference type="Gene3D" id="1.10.287.2900">
    <property type="match status" value="2"/>
</dbReference>
<protein>
    <recommendedName>
        <fullName evidence="1">IMS import disulfide relay-system CHCH-CHCH-like Cx9C domain-containing protein</fullName>
    </recommendedName>
</protein>
<sequence length="114" mass="13127">MNLLRNKGRPIMDSAMQVVLQQCGKYIQLYSTCVENYPETWHIDCELSRMKLAKCAESNPIVTRVKEQCTEKYEEYEKCLVSNPIHVQKCSAQLERFNECANRVASEAQETSSS</sequence>
<dbReference type="PANTHER" id="PTHR47106">
    <property type="entry name" value="COILED-COIL-HELIX-COILED-COIL-HELIX DOMAIN-CONTAINING PROTEIN 5"/>
    <property type="match status" value="1"/>
</dbReference>
<feature type="domain" description="IMS import disulfide relay-system CHCH-CHCH-like Cx9C" evidence="1">
    <location>
        <begin position="16"/>
        <end position="60"/>
    </location>
</feature>
<reference evidence="2" key="1">
    <citation type="submission" date="2023-08" db="EMBL/GenBank/DDBJ databases">
        <authorList>
            <person name="Alioto T."/>
            <person name="Alioto T."/>
            <person name="Gomez Garrido J."/>
        </authorList>
    </citation>
    <scope>NUCLEOTIDE SEQUENCE</scope>
</reference>
<evidence type="ECO:0000313" key="3">
    <source>
        <dbReference type="Proteomes" id="UP001162480"/>
    </source>
</evidence>
<dbReference type="PANTHER" id="PTHR47106:SF1">
    <property type="entry name" value="COILED-COIL-HELIX-COILED-COIL-HELIX DOMAIN-CONTAINING PROTEIN 5"/>
    <property type="match status" value="1"/>
</dbReference>
<dbReference type="GO" id="GO:0045333">
    <property type="term" value="P:cellular respiration"/>
    <property type="evidence" value="ECO:0007669"/>
    <property type="project" value="TreeGrafter"/>
</dbReference>
<accession>A0AA36BX08</accession>
<organism evidence="2 3">
    <name type="scientific">Octopus vulgaris</name>
    <name type="common">Common octopus</name>
    <dbReference type="NCBI Taxonomy" id="6645"/>
    <lineage>
        <taxon>Eukaryota</taxon>
        <taxon>Metazoa</taxon>
        <taxon>Spiralia</taxon>
        <taxon>Lophotrochozoa</taxon>
        <taxon>Mollusca</taxon>
        <taxon>Cephalopoda</taxon>
        <taxon>Coleoidea</taxon>
        <taxon>Octopodiformes</taxon>
        <taxon>Octopoda</taxon>
        <taxon>Incirrata</taxon>
        <taxon>Octopodidae</taxon>
        <taxon>Octopus</taxon>
    </lineage>
</organism>
<dbReference type="InterPro" id="IPR031731">
    <property type="entry name" value="CX9C"/>
</dbReference>
<dbReference type="Proteomes" id="UP001162480">
    <property type="component" value="Chromosome 27"/>
</dbReference>
<dbReference type="InterPro" id="IPR052848">
    <property type="entry name" value="CHCH_domain-containing_protein"/>
</dbReference>
<evidence type="ECO:0000259" key="1">
    <source>
        <dbReference type="Pfam" id="PF16860"/>
    </source>
</evidence>
<keyword evidence="3" id="KW-1185">Reference proteome</keyword>
<dbReference type="AlphaFoldDB" id="A0AA36BX08"/>
<dbReference type="EMBL" id="OX597840">
    <property type="protein sequence ID" value="CAI9742218.1"/>
    <property type="molecule type" value="Genomic_DNA"/>
</dbReference>
<dbReference type="Pfam" id="PF16860">
    <property type="entry name" value="CX9C"/>
    <property type="match status" value="1"/>
</dbReference>